<keyword evidence="2" id="KW-0433">Leucine-rich repeat</keyword>
<dbReference type="InterPro" id="IPR032675">
    <property type="entry name" value="LRR_dom_sf"/>
</dbReference>
<dbReference type="EMBL" id="PYSW02000034">
    <property type="protein sequence ID" value="KAG2378229.1"/>
    <property type="molecule type" value="Genomic_DNA"/>
</dbReference>
<name>A0AA88GIR1_NAELO</name>
<dbReference type="AlphaFoldDB" id="A0AA88GIR1"/>
<sequence>MLVSKQWFYTARSSHSKLTTWVHWEGKFKNYHCTNSMNVDHYDQIRTLLNNQCLILKNLNLSNNCLYDRGAKMLCECSRLKYLRELDVCKNQLTWQAVQDLAKSEYMKNLTRLDVSDNRIELSGVKAIVSSSYLTNLTDLGFVNCNIPAEGATLIANSSNAHKLTRLLLGYNEIGAQGVQSIVESVTNGKLCNLKSLDIGHNDLDNEVALYIAANKTFITQIWCLEAYSNRFKQDGIRKLKKCYKSKGGINFLNLELDFREMERLVESMNSKMQMMTQVH</sequence>
<dbReference type="PANTHER" id="PTHR24113:SF12">
    <property type="entry name" value="RAN GTPASE-ACTIVATING PROTEIN 1"/>
    <property type="match status" value="1"/>
</dbReference>
<dbReference type="GO" id="GO:0048471">
    <property type="term" value="C:perinuclear region of cytoplasm"/>
    <property type="evidence" value="ECO:0007669"/>
    <property type="project" value="TreeGrafter"/>
</dbReference>
<proteinExistence type="predicted"/>
<accession>A0AA88GIR1</accession>
<dbReference type="GO" id="GO:0005096">
    <property type="term" value="F:GTPase activator activity"/>
    <property type="evidence" value="ECO:0007669"/>
    <property type="project" value="UniProtKB-KW"/>
</dbReference>
<keyword evidence="5" id="KW-1185">Reference proteome</keyword>
<dbReference type="GO" id="GO:0005829">
    <property type="term" value="C:cytosol"/>
    <property type="evidence" value="ECO:0007669"/>
    <property type="project" value="TreeGrafter"/>
</dbReference>
<evidence type="ECO:0000313" key="5">
    <source>
        <dbReference type="Proteomes" id="UP000816034"/>
    </source>
</evidence>
<evidence type="ECO:0000256" key="3">
    <source>
        <dbReference type="ARBA" id="ARBA00022737"/>
    </source>
</evidence>
<dbReference type="Gene3D" id="3.80.10.10">
    <property type="entry name" value="Ribonuclease Inhibitor"/>
    <property type="match status" value="2"/>
</dbReference>
<comment type="caution">
    <text evidence="4">The sequence shown here is derived from an EMBL/GenBank/DDBJ whole genome shotgun (WGS) entry which is preliminary data.</text>
</comment>
<evidence type="ECO:0000256" key="2">
    <source>
        <dbReference type="ARBA" id="ARBA00022614"/>
    </source>
</evidence>
<gene>
    <name evidence="4" type="ORF">C9374_008372</name>
</gene>
<dbReference type="Pfam" id="PF13516">
    <property type="entry name" value="LRR_6"/>
    <property type="match status" value="4"/>
</dbReference>
<dbReference type="PANTHER" id="PTHR24113">
    <property type="entry name" value="RAN GTPASE-ACTIVATING PROTEIN 1"/>
    <property type="match status" value="1"/>
</dbReference>
<protein>
    <submittedName>
        <fullName evidence="4">Uncharacterized protein</fullName>
    </submittedName>
</protein>
<dbReference type="SMART" id="SM00367">
    <property type="entry name" value="LRR_CC"/>
    <property type="match status" value="3"/>
</dbReference>
<dbReference type="GO" id="GO:0005634">
    <property type="term" value="C:nucleus"/>
    <property type="evidence" value="ECO:0007669"/>
    <property type="project" value="TreeGrafter"/>
</dbReference>
<reference evidence="4 5" key="1">
    <citation type="journal article" date="2018" name="BMC Genomics">
        <title>The genome of Naegleria lovaniensis, the basis for a comparative approach to unravel pathogenicity factors of the human pathogenic amoeba N. fowleri.</title>
        <authorList>
            <person name="Liechti N."/>
            <person name="Schurch N."/>
            <person name="Bruggmann R."/>
            <person name="Wittwer M."/>
        </authorList>
    </citation>
    <scope>NUCLEOTIDE SEQUENCE [LARGE SCALE GENOMIC DNA]</scope>
    <source>
        <strain evidence="4 5">ATCC 30569</strain>
    </source>
</reference>
<dbReference type="SMART" id="SM00368">
    <property type="entry name" value="LRR_RI"/>
    <property type="match status" value="3"/>
</dbReference>
<dbReference type="GO" id="GO:0006913">
    <property type="term" value="P:nucleocytoplasmic transport"/>
    <property type="evidence" value="ECO:0007669"/>
    <property type="project" value="TreeGrafter"/>
</dbReference>
<dbReference type="SUPFAM" id="SSF52047">
    <property type="entry name" value="RNI-like"/>
    <property type="match status" value="1"/>
</dbReference>
<dbReference type="RefSeq" id="XP_044545491.1">
    <property type="nucleotide sequence ID" value="XM_044698441.1"/>
</dbReference>
<evidence type="ECO:0000313" key="4">
    <source>
        <dbReference type="EMBL" id="KAG2378229.1"/>
    </source>
</evidence>
<dbReference type="GeneID" id="68100826"/>
<keyword evidence="3" id="KW-0677">Repeat</keyword>
<dbReference type="InterPro" id="IPR027038">
    <property type="entry name" value="RanGap"/>
</dbReference>
<keyword evidence="1" id="KW-0343">GTPase activation</keyword>
<evidence type="ECO:0000256" key="1">
    <source>
        <dbReference type="ARBA" id="ARBA00022468"/>
    </source>
</evidence>
<dbReference type="Proteomes" id="UP000816034">
    <property type="component" value="Unassembled WGS sequence"/>
</dbReference>
<dbReference type="InterPro" id="IPR001611">
    <property type="entry name" value="Leu-rich_rpt"/>
</dbReference>
<dbReference type="InterPro" id="IPR006553">
    <property type="entry name" value="Leu-rich_rpt_Cys-con_subtyp"/>
</dbReference>
<organism evidence="4 5">
    <name type="scientific">Naegleria lovaniensis</name>
    <name type="common">Amoeba</name>
    <dbReference type="NCBI Taxonomy" id="51637"/>
    <lineage>
        <taxon>Eukaryota</taxon>
        <taxon>Discoba</taxon>
        <taxon>Heterolobosea</taxon>
        <taxon>Tetramitia</taxon>
        <taxon>Eutetramitia</taxon>
        <taxon>Vahlkampfiidae</taxon>
        <taxon>Naegleria</taxon>
    </lineage>
</organism>
<dbReference type="GO" id="GO:0031267">
    <property type="term" value="F:small GTPase binding"/>
    <property type="evidence" value="ECO:0007669"/>
    <property type="project" value="TreeGrafter"/>
</dbReference>